<evidence type="ECO:0000313" key="2">
    <source>
        <dbReference type="Proteomes" id="UP000567922"/>
    </source>
</evidence>
<accession>A0A839RQH8</accession>
<evidence type="ECO:0000313" key="1">
    <source>
        <dbReference type="EMBL" id="MBB3038478.1"/>
    </source>
</evidence>
<gene>
    <name evidence="1" type="ORF">FHU29_002947</name>
</gene>
<dbReference type="AlphaFoldDB" id="A0A839RQH8"/>
<proteinExistence type="predicted"/>
<dbReference type="Proteomes" id="UP000567922">
    <property type="component" value="Unassembled WGS sequence"/>
</dbReference>
<name>A0A839RQH8_9ACTN</name>
<keyword evidence="2" id="KW-1185">Reference proteome</keyword>
<comment type="caution">
    <text evidence="1">The sequence shown here is derived from an EMBL/GenBank/DDBJ whole genome shotgun (WGS) entry which is preliminary data.</text>
</comment>
<organism evidence="1 2">
    <name type="scientific">Hoyosella altamirensis</name>
    <dbReference type="NCBI Taxonomy" id="616997"/>
    <lineage>
        <taxon>Bacteria</taxon>
        <taxon>Bacillati</taxon>
        <taxon>Actinomycetota</taxon>
        <taxon>Actinomycetes</taxon>
        <taxon>Mycobacteriales</taxon>
        <taxon>Hoyosellaceae</taxon>
        <taxon>Hoyosella</taxon>
    </lineage>
</organism>
<dbReference type="EMBL" id="JACHWS010000003">
    <property type="protein sequence ID" value="MBB3038478.1"/>
    <property type="molecule type" value="Genomic_DNA"/>
</dbReference>
<dbReference type="RefSeq" id="WP_083962325.1">
    <property type="nucleotide sequence ID" value="NZ_BDDI01000008.1"/>
</dbReference>
<reference evidence="1 2" key="1">
    <citation type="submission" date="2020-08" db="EMBL/GenBank/DDBJ databases">
        <title>Sequencing the genomes of 1000 actinobacteria strains.</title>
        <authorList>
            <person name="Klenk H.-P."/>
        </authorList>
    </citation>
    <scope>NUCLEOTIDE SEQUENCE [LARGE SCALE GENOMIC DNA]</scope>
    <source>
        <strain evidence="1 2">DSM 45258</strain>
    </source>
</reference>
<evidence type="ECO:0008006" key="3">
    <source>
        <dbReference type="Google" id="ProtNLM"/>
    </source>
</evidence>
<sequence>MINDVLEFSKKMQDQALESVRQAQDLSVKAVDSWAQSAQKLTTQLSEFGKSAGFREIPAVSEFTKQLPSVAEIAENTNVFAQKVIAGQLEFATRIVESSAAFVPAATRAAEAKIATVASKKSA</sequence>
<protein>
    <recommendedName>
        <fullName evidence="3">Phasin domain-containing protein</fullName>
    </recommendedName>
</protein>